<sequence length="79" mass="9070">MITIYTIPNCDGCRHAISLCKFKNVPYTVIELQSQSDIDKLHEKLGGVRNIRVPLAMHGDTYIGHLPELKQWVDNQTYK</sequence>
<dbReference type="KEGG" id="vg:26628525"/>
<protein>
    <submittedName>
        <fullName evidence="1">Glutaredoxin</fullName>
    </submittedName>
</protein>
<name>A0A0D4DAZ6_9CAUD</name>
<dbReference type="InterPro" id="IPR036249">
    <property type="entry name" value="Thioredoxin-like_sf"/>
</dbReference>
<dbReference type="SUPFAM" id="SSF52833">
    <property type="entry name" value="Thioredoxin-like"/>
    <property type="match status" value="1"/>
</dbReference>
<dbReference type="EMBL" id="KP671755">
    <property type="protein sequence ID" value="AJT61040.1"/>
    <property type="molecule type" value="Genomic_DNA"/>
</dbReference>
<proteinExistence type="predicted"/>
<evidence type="ECO:0000313" key="2">
    <source>
        <dbReference type="Proteomes" id="UP000202888"/>
    </source>
</evidence>
<accession>A0A0D4DAZ6</accession>
<dbReference type="GeneID" id="26628525"/>
<dbReference type="Proteomes" id="UP000202888">
    <property type="component" value="Segment"/>
</dbReference>
<dbReference type="RefSeq" id="YP_009201302.1">
    <property type="nucleotide sequence ID" value="NC_028829.1"/>
</dbReference>
<dbReference type="PROSITE" id="PS51354">
    <property type="entry name" value="GLUTAREDOXIN_2"/>
    <property type="match status" value="1"/>
</dbReference>
<organism evidence="1 2">
    <name type="scientific">Vibrio phage ValKK3</name>
    <dbReference type="NCBI Taxonomy" id="1610855"/>
    <lineage>
        <taxon>Viruses</taxon>
        <taxon>Duplodnaviria</taxon>
        <taxon>Heunggongvirae</taxon>
        <taxon>Uroviricota</taxon>
        <taxon>Caudoviricetes</taxon>
        <taxon>Pantevenvirales</taxon>
        <taxon>Straboviridae</taxon>
        <taxon>Schizotequatrovirus</taxon>
        <taxon>Schizotequatrovirus valkk3</taxon>
    </lineage>
</organism>
<dbReference type="Gene3D" id="3.40.30.10">
    <property type="entry name" value="Glutaredoxin"/>
    <property type="match status" value="1"/>
</dbReference>
<reference evidence="1 2" key="1">
    <citation type="journal article" date="2016" name="Genom Data">
        <title>Complete genome sequence of a giant Vibrio phage ValKK3 infecting Vibrio alginolyticus.</title>
        <authorList>
            <person name="Lal T.M."/>
            <person name="Sano M."/>
            <person name="Hatai K."/>
            <person name="Ransangan J."/>
        </authorList>
    </citation>
    <scope>NUCLEOTIDE SEQUENCE [LARGE SCALE GENOMIC DNA]</scope>
</reference>
<dbReference type="OrthoDB" id="25064at10239"/>
<evidence type="ECO:0000313" key="1">
    <source>
        <dbReference type="EMBL" id="AJT61040.1"/>
    </source>
</evidence>
<keyword evidence="2" id="KW-1185">Reference proteome</keyword>